<feature type="domain" description="Transketolase-like pyrimidine-binding" evidence="4">
    <location>
        <begin position="4"/>
        <end position="177"/>
    </location>
</feature>
<keyword evidence="5" id="KW-0670">Pyruvate</keyword>
<dbReference type="PANTHER" id="PTHR43257">
    <property type="entry name" value="PYRUVATE DEHYDROGENASE E1 COMPONENT BETA SUBUNIT"/>
    <property type="match status" value="1"/>
</dbReference>
<dbReference type="InterPro" id="IPR009014">
    <property type="entry name" value="Transketo_C/PFOR_II"/>
</dbReference>
<dbReference type="Pfam" id="PF02780">
    <property type="entry name" value="Transketolase_C"/>
    <property type="match status" value="1"/>
</dbReference>
<dbReference type="AlphaFoldDB" id="A0A919U9B1"/>
<evidence type="ECO:0000256" key="3">
    <source>
        <dbReference type="ARBA" id="ARBA00023052"/>
    </source>
</evidence>
<proteinExistence type="predicted"/>
<dbReference type="SMART" id="SM00861">
    <property type="entry name" value="Transket_pyr"/>
    <property type="match status" value="1"/>
</dbReference>
<evidence type="ECO:0000256" key="1">
    <source>
        <dbReference type="ARBA" id="ARBA00001964"/>
    </source>
</evidence>
<dbReference type="SUPFAM" id="SSF52518">
    <property type="entry name" value="Thiamin diphosphate-binding fold (THDP-binding)"/>
    <property type="match status" value="1"/>
</dbReference>
<dbReference type="GO" id="GO:0016491">
    <property type="term" value="F:oxidoreductase activity"/>
    <property type="evidence" value="ECO:0007669"/>
    <property type="project" value="UniProtKB-KW"/>
</dbReference>
<keyword evidence="3" id="KW-0786">Thiamine pyrophosphate</keyword>
<keyword evidence="2" id="KW-0560">Oxidoreductase</keyword>
<dbReference type="RefSeq" id="WP_203844358.1">
    <property type="nucleotide sequence ID" value="NZ_BAAAVW010000005.1"/>
</dbReference>
<comment type="caution">
    <text evidence="5">The sequence shown here is derived from an EMBL/GenBank/DDBJ whole genome shotgun (WGS) entry which is preliminary data.</text>
</comment>
<dbReference type="SUPFAM" id="SSF52922">
    <property type="entry name" value="TK C-terminal domain-like"/>
    <property type="match status" value="1"/>
</dbReference>
<dbReference type="GO" id="GO:0000287">
    <property type="term" value="F:magnesium ion binding"/>
    <property type="evidence" value="ECO:0007669"/>
    <property type="project" value="UniProtKB-ARBA"/>
</dbReference>
<organism evidence="5 6">
    <name type="scientific">Dactylosporangium siamense</name>
    <dbReference type="NCBI Taxonomy" id="685454"/>
    <lineage>
        <taxon>Bacteria</taxon>
        <taxon>Bacillati</taxon>
        <taxon>Actinomycetota</taxon>
        <taxon>Actinomycetes</taxon>
        <taxon>Micromonosporales</taxon>
        <taxon>Micromonosporaceae</taxon>
        <taxon>Dactylosporangium</taxon>
    </lineage>
</organism>
<dbReference type="InterPro" id="IPR005475">
    <property type="entry name" value="Transketolase-like_Pyr-bd"/>
</dbReference>
<dbReference type="InterPro" id="IPR029061">
    <property type="entry name" value="THDP-binding"/>
</dbReference>
<gene>
    <name evidence="5" type="ORF">Dsi01nite_005190</name>
</gene>
<dbReference type="PANTHER" id="PTHR43257:SF2">
    <property type="entry name" value="PYRUVATE DEHYDROGENASE E1 COMPONENT SUBUNIT BETA"/>
    <property type="match status" value="1"/>
</dbReference>
<dbReference type="EMBL" id="BONQ01000014">
    <property type="protein sequence ID" value="GIG42478.1"/>
    <property type="molecule type" value="Genomic_DNA"/>
</dbReference>
<evidence type="ECO:0000313" key="5">
    <source>
        <dbReference type="EMBL" id="GIG42478.1"/>
    </source>
</evidence>
<accession>A0A919U9B1</accession>
<evidence type="ECO:0000259" key="4">
    <source>
        <dbReference type="SMART" id="SM00861"/>
    </source>
</evidence>
<keyword evidence="6" id="KW-1185">Reference proteome</keyword>
<dbReference type="Pfam" id="PF02779">
    <property type="entry name" value="Transket_pyr"/>
    <property type="match status" value="1"/>
</dbReference>
<name>A0A919U9B1_9ACTN</name>
<evidence type="ECO:0000313" key="6">
    <source>
        <dbReference type="Proteomes" id="UP000660611"/>
    </source>
</evidence>
<dbReference type="Proteomes" id="UP000660611">
    <property type="component" value="Unassembled WGS sequence"/>
</dbReference>
<sequence length="330" mass="35116">MPILSYLKALNRALSTEMEADPSVVVFGEDVGVAVSNVTTGLLKKFGPERVVDMPISEQAFTSFATGAAMAGQRPVIEFQIPALLFLAFEQIVNQAHKFSLMTGGQVNVPVTYLLPSSGSRGGWAGQHSDHPYSLFAHVGVKTVVPATPADAYGLLLTAIRDDDPVIVFAPAGAIGVRDNVDFAALAPVPLGVGRIHRPGDDVTVVAVGHLVHDALAVAEELEGTVSVEVFDPRTLHPFDWNGLAESLERTGRLVVVDDSNRSCGIGGEILATAAEQLRLVAPPKRITRPDGAVLPFARELDLALQPTRAQIRTAIEQVAKTSYSTQTEE</sequence>
<dbReference type="Gene3D" id="3.40.50.970">
    <property type="match status" value="1"/>
</dbReference>
<evidence type="ECO:0000256" key="2">
    <source>
        <dbReference type="ARBA" id="ARBA00023002"/>
    </source>
</evidence>
<dbReference type="CDD" id="cd07036">
    <property type="entry name" value="TPP_PYR_E1-PDHc-beta_like"/>
    <property type="match status" value="1"/>
</dbReference>
<reference evidence="5" key="1">
    <citation type="submission" date="2021-01" db="EMBL/GenBank/DDBJ databases">
        <title>Whole genome shotgun sequence of Dactylosporangium siamense NBRC 106093.</title>
        <authorList>
            <person name="Komaki H."/>
            <person name="Tamura T."/>
        </authorList>
    </citation>
    <scope>NUCLEOTIDE SEQUENCE</scope>
    <source>
        <strain evidence="5">NBRC 106093</strain>
    </source>
</reference>
<protein>
    <submittedName>
        <fullName evidence="5">Pyruvate dehydrogenase subunit beta</fullName>
    </submittedName>
</protein>
<dbReference type="InterPro" id="IPR033248">
    <property type="entry name" value="Transketolase_C"/>
</dbReference>
<comment type="cofactor">
    <cofactor evidence="1">
        <name>thiamine diphosphate</name>
        <dbReference type="ChEBI" id="CHEBI:58937"/>
    </cofactor>
</comment>
<dbReference type="Gene3D" id="3.40.50.920">
    <property type="match status" value="1"/>
</dbReference>